<gene>
    <name evidence="1" type="ORF">FOZ63_024980</name>
</gene>
<dbReference type="AlphaFoldDB" id="A0A7J6U2T2"/>
<feature type="non-terminal residue" evidence="1">
    <location>
        <position position="157"/>
    </location>
</feature>
<accession>A0A7J6U2T2</accession>
<sequence length="157" mass="17690">MEKGERLLPSLQRGQRWLRWFNLTSDMLIFKSICFKHVKGVENGLADALSRLTNHLLNRDDEAVQTEQCLQTVAGSGEPGVGFLSDCDWAPPALVGPIQEACRVAQPRDEQTKFLGKTVSEIYQLVTAKDDPTTVVPDWLDRFLLFDHCLMMSSLEP</sequence>
<evidence type="ECO:0000313" key="2">
    <source>
        <dbReference type="Proteomes" id="UP000553632"/>
    </source>
</evidence>
<reference evidence="1 2" key="1">
    <citation type="submission" date="2020-04" db="EMBL/GenBank/DDBJ databases">
        <title>Perkinsus olseni comparative genomics.</title>
        <authorList>
            <person name="Bogema D.R."/>
        </authorList>
    </citation>
    <scope>NUCLEOTIDE SEQUENCE [LARGE SCALE GENOMIC DNA]</scope>
    <source>
        <strain evidence="1 2">ATCC PRA-207</strain>
    </source>
</reference>
<comment type="caution">
    <text evidence="1">The sequence shown here is derived from an EMBL/GenBank/DDBJ whole genome shotgun (WGS) entry which is preliminary data.</text>
</comment>
<evidence type="ECO:0000313" key="1">
    <source>
        <dbReference type="EMBL" id="KAF4751823.1"/>
    </source>
</evidence>
<dbReference type="Proteomes" id="UP000553632">
    <property type="component" value="Unassembled WGS sequence"/>
</dbReference>
<proteinExistence type="predicted"/>
<keyword evidence="2" id="KW-1185">Reference proteome</keyword>
<name>A0A7J6U2T2_PEROL</name>
<protein>
    <submittedName>
        <fullName evidence="1">Uncharacterized protein</fullName>
    </submittedName>
</protein>
<organism evidence="1 2">
    <name type="scientific">Perkinsus olseni</name>
    <name type="common">Perkinsus atlanticus</name>
    <dbReference type="NCBI Taxonomy" id="32597"/>
    <lineage>
        <taxon>Eukaryota</taxon>
        <taxon>Sar</taxon>
        <taxon>Alveolata</taxon>
        <taxon>Perkinsozoa</taxon>
        <taxon>Perkinsea</taxon>
        <taxon>Perkinsida</taxon>
        <taxon>Perkinsidae</taxon>
        <taxon>Perkinsus</taxon>
    </lineage>
</organism>
<dbReference type="EMBL" id="JABANO010006436">
    <property type="protein sequence ID" value="KAF4751823.1"/>
    <property type="molecule type" value="Genomic_DNA"/>
</dbReference>